<dbReference type="Proteomes" id="UP000824093">
    <property type="component" value="Unassembled WGS sequence"/>
</dbReference>
<dbReference type="SUPFAM" id="SSF51735">
    <property type="entry name" value="NAD(P)-binding Rossmann-fold domains"/>
    <property type="match status" value="1"/>
</dbReference>
<proteinExistence type="predicted"/>
<dbReference type="AlphaFoldDB" id="A0A9D1M133"/>
<dbReference type="InterPro" id="IPR036291">
    <property type="entry name" value="NAD(P)-bd_dom_sf"/>
</dbReference>
<reference evidence="1" key="2">
    <citation type="journal article" date="2021" name="PeerJ">
        <title>Extensive microbial diversity within the chicken gut microbiome revealed by metagenomics and culture.</title>
        <authorList>
            <person name="Gilroy R."/>
            <person name="Ravi A."/>
            <person name="Getino M."/>
            <person name="Pursley I."/>
            <person name="Horton D.L."/>
            <person name="Alikhan N.F."/>
            <person name="Baker D."/>
            <person name="Gharbi K."/>
            <person name="Hall N."/>
            <person name="Watson M."/>
            <person name="Adriaenssens E.M."/>
            <person name="Foster-Nyarko E."/>
            <person name="Jarju S."/>
            <person name="Secka A."/>
            <person name="Antonio M."/>
            <person name="Oren A."/>
            <person name="Chaudhuri R.R."/>
            <person name="La Ragione R."/>
            <person name="Hildebrand F."/>
            <person name="Pallen M.J."/>
        </authorList>
    </citation>
    <scope>NUCLEOTIDE SEQUENCE</scope>
    <source>
        <strain evidence="1">CHK195-15760</strain>
    </source>
</reference>
<accession>A0A9D1M133</accession>
<organism evidence="1 2">
    <name type="scientific">Candidatus Merdicola faecigallinarum</name>
    <dbReference type="NCBI Taxonomy" id="2840862"/>
    <lineage>
        <taxon>Bacteria</taxon>
        <taxon>Bacillati</taxon>
        <taxon>Bacillota</taxon>
        <taxon>Clostridia</taxon>
        <taxon>Candidatus Merdicola</taxon>
    </lineage>
</organism>
<comment type="caution">
    <text evidence="1">The sequence shown here is derived from an EMBL/GenBank/DDBJ whole genome shotgun (WGS) entry which is preliminary data.</text>
</comment>
<dbReference type="Gene3D" id="3.40.50.720">
    <property type="entry name" value="NAD(P)-binding Rossmann-like Domain"/>
    <property type="match status" value="1"/>
</dbReference>
<dbReference type="CDD" id="cd24146">
    <property type="entry name" value="nat-AmDH_N_like"/>
    <property type="match status" value="1"/>
</dbReference>
<gene>
    <name evidence="1" type="ORF">IAB70_03420</name>
</gene>
<name>A0A9D1M133_9FIRM</name>
<dbReference type="EMBL" id="DVNH01000024">
    <property type="protein sequence ID" value="HIU51654.1"/>
    <property type="molecule type" value="Genomic_DNA"/>
</dbReference>
<evidence type="ECO:0000313" key="1">
    <source>
        <dbReference type="EMBL" id="HIU51654.1"/>
    </source>
</evidence>
<evidence type="ECO:0000313" key="2">
    <source>
        <dbReference type="Proteomes" id="UP000824093"/>
    </source>
</evidence>
<reference evidence="1" key="1">
    <citation type="submission" date="2020-10" db="EMBL/GenBank/DDBJ databases">
        <authorList>
            <person name="Gilroy R."/>
        </authorList>
    </citation>
    <scope>NUCLEOTIDE SEQUENCE</scope>
    <source>
        <strain evidence="1">CHK195-15760</strain>
    </source>
</reference>
<sequence length="358" mass="39320">MDRKIKAVQYGTGKMAVYTMRYLEEKGVEIVGAIDINPEIVGKDIGTLRGGAEVGIKVTAVEDAEEMLKQTKPDIAIIETMSLFKDIGDALHLCAKLGINAITTCEEAFFPWNSNPELTKEIDELAKANNCTITGSGYQDIYWGQLISSIAGSTQKITKIKGSSSYNVEDYGIALARAHGAGLDLETFDKEVASIDRISDEERQEIIHKGEYLPSYMWNVNGWLCEKLGLTVKSQTQKTVPQTYSEDIYSSTLQMTIKAGDATGMSAVVTTETEEGITIESQCIGKVYGKEDYDKNEWTVEGEPNTTLVISRPSTVELTCASVVNRIPDVINAEAGYVTTNKLGDLSYKIKPLNEYVK</sequence>
<protein>
    <submittedName>
        <fullName evidence="1">Dihydrodipicolinate reductase</fullName>
    </submittedName>
</protein>